<dbReference type="KEGG" id="orb:IPMB12_05370"/>
<keyword evidence="1" id="KW-0472">Membrane</keyword>
<keyword evidence="3" id="KW-1185">Reference proteome</keyword>
<feature type="transmembrane region" description="Helical" evidence="1">
    <location>
        <begin position="12"/>
        <end position="35"/>
    </location>
</feature>
<evidence type="ECO:0000313" key="2">
    <source>
        <dbReference type="EMBL" id="QIQ21157.1"/>
    </source>
</evidence>
<gene>
    <name evidence="2" type="ORF">IPMB12_05370</name>
</gene>
<keyword evidence="1" id="KW-1133">Transmembrane helix</keyword>
<dbReference type="AlphaFoldDB" id="A0A6G9IBE9"/>
<keyword evidence="1" id="KW-0812">Transmembrane</keyword>
<organism evidence="2 3">
    <name type="scientific">Zophobihabitans entericus</name>
    <dbReference type="NCBI Taxonomy" id="1635327"/>
    <lineage>
        <taxon>Bacteria</taxon>
        <taxon>Pseudomonadati</taxon>
        <taxon>Pseudomonadota</taxon>
        <taxon>Gammaproteobacteria</taxon>
        <taxon>Orbales</taxon>
        <taxon>Orbaceae</taxon>
        <taxon>Zophobihabitans</taxon>
    </lineage>
</organism>
<dbReference type="RefSeq" id="WP_166915672.1">
    <property type="nucleotide sequence ID" value="NZ_CP050253.1"/>
</dbReference>
<feature type="transmembrane region" description="Helical" evidence="1">
    <location>
        <begin position="47"/>
        <end position="73"/>
    </location>
</feature>
<dbReference type="EMBL" id="CP050253">
    <property type="protein sequence ID" value="QIQ21157.1"/>
    <property type="molecule type" value="Genomic_DNA"/>
</dbReference>
<evidence type="ECO:0000313" key="3">
    <source>
        <dbReference type="Proteomes" id="UP000501168"/>
    </source>
</evidence>
<protein>
    <submittedName>
        <fullName evidence="2">Uncharacterized protein</fullName>
    </submittedName>
</protein>
<accession>A0A6G9IBE9</accession>
<name>A0A6G9IBE9_9GAMM</name>
<dbReference type="InParanoid" id="A0A6G9IBE9"/>
<proteinExistence type="predicted"/>
<sequence length="78" mass="8756">MQNILKPLAITSIALSLISILNGLVCLTFIVMNTFDLGPYWLYHGGQFFYIAEIIFVMALAVLTSLIVAIWVYQQSTK</sequence>
<evidence type="ECO:0000256" key="1">
    <source>
        <dbReference type="SAM" id="Phobius"/>
    </source>
</evidence>
<reference evidence="2 3" key="1">
    <citation type="submission" date="2020-03" db="EMBL/GenBank/DDBJ databases">
        <title>Complete genome sequence of Orbus sp. IPMB12 (BCRC 80908).</title>
        <authorList>
            <person name="Lo W.-S."/>
            <person name="Chang T.-H."/>
            <person name="Kuo C.-H."/>
        </authorList>
    </citation>
    <scope>NUCLEOTIDE SEQUENCE [LARGE SCALE GENOMIC DNA]</scope>
    <source>
        <strain evidence="2 3">IPMB12</strain>
    </source>
</reference>
<dbReference type="Proteomes" id="UP000501168">
    <property type="component" value="Chromosome"/>
</dbReference>